<keyword evidence="1" id="KW-0472">Membrane</keyword>
<organism evidence="2">
    <name type="scientific">Babesia bigemina</name>
    <dbReference type="NCBI Taxonomy" id="5866"/>
    <lineage>
        <taxon>Eukaryota</taxon>
        <taxon>Sar</taxon>
        <taxon>Alveolata</taxon>
        <taxon>Apicomplexa</taxon>
        <taxon>Aconoidasida</taxon>
        <taxon>Piroplasmida</taxon>
        <taxon>Babesiidae</taxon>
        <taxon>Babesia</taxon>
    </lineage>
</organism>
<evidence type="ECO:0008006" key="3">
    <source>
        <dbReference type="Google" id="ProtNLM"/>
    </source>
</evidence>
<dbReference type="VEuPathDB" id="PiroplasmaDB:BBBOND_0001020"/>
<dbReference type="GeneID" id="24561679"/>
<proteinExistence type="predicted"/>
<dbReference type="KEGG" id="bbig:BBBOND_0001020"/>
<sequence>MGFLSGVLDAVKDDDAVKTYDKDDDNNINTVIKKLQSQIGSGREGLVDAVGAVKGWLEGYDATLTEKTENVLGPLKSIDRDIDDHKTLLDTLKNREYDAVAQQLMQWADSVNSLVTQPKSSLDSLRDLDPNLKNKLETNVLVIFNSVNTFVESTKLDYSDLVAVASSVDRDLTTLQSQISSTVTEQVNVLKETVTKGIDGLRRLVKEELERKVKLLTDTVWKLHIVRQNIKKSVDVINVKFDKKSTSPNTVPGAVILANGIHTAAQQIEGINKLGGLWADIEAALKRLTGEIANGDVAGDHSGMLYEVVDGVKLYAKMFVSQCQEAIDEMVSKIVTNDGDRGYIFTYVGGLKREKVITGPLSGKGTTEIAPQVAHFVQSAITDALKKMPKLPMQLGSNTTVDGNLSDIRNYLVNYAKQVMLQETNIVLAVEKQMEEDPEFQASNPFGSGYRSYLRWSVDAALTAVYLAVTGVAEELNNFIITTHVGYIATAITEITGLGKKLQPLVENHINPIKNMVSTDVTLKAKNLSDGLAYIIDSISKEIDTISSILEDKKDRKNTDDKKLVGVKNQIDKKVNDLNQQVTSTLDAQVSALKEDTLEKATNLCQTTITSKVTSESATAKKSIKHEALRMFADTKEREFEVLKGLVTEKNAEIDAIIQKDLESGLKGMIGKMKANDTYLDTLQTQTELRTATPQVRMYLDVLLQYVEDQVRISTAQQTKKDTVASTKIADVKAVLGLLLDDLSSNHFDHTFSRNLVDFTNSLSALQPSKFTGHNHPELPDAMRGGLRKLVGELGRAYVSRYDGSPAITDWLLKDPKQQSAQKAQDSDQNMILTTNGKNCAKVFLTCVTMLFNESHHLFYHGGKEWRKIRVQTKTDNDVNDLQKYLLKSGYQIPSLINENNTGRDVAVRLSRVFRNHGEFNREPTDFKSWEDYKEYYRHGKGILLKLFTHLNEYYEVCHYGTMFATKQPSSVYEMLLWLSGFPYNPVYQPLSFNGFSELFEKEENNAANSEGDEILLETDDADSLPAYPENITVGGISGILTEVCHQAHDVLTSILGHGHADGIYAVDFNTNSQGFSYPSRYGQCIDMLVDILHRLYQQLYFVYCQCCNDEICSGWRGCLYGNAIGGSDWKCNSKQCADQKCNQKVNQTCELHPKCGVKSPLQSYLEDGLPGFLPHPFKKPGCKLECTVSNHRGIPCKTPMGFTDISTMASHTQIGEHLRKVLAEFCGKQGSPLTKLCGYFNCLLQTPPQTLGDMFAFYYNFTNRWSMGNSEHREAAFNTAVNNANFGVNYEELKVYYIFSFSHSEAWTGHSAGSLGSLVCLSREAVVCGPYLRPISNAIYETFSSKHADKYLSWIVYLTATFYDLLKKLYDECNSKCGARESNCHEKACIKGCPTTTIQDPPRYHHRDCKSIVKCNSTLPTLAKYGFVFGDPERLSGSERPQTKRTCRDFCDVFAEAFEKDSHLVQFFKAIDNFIFTIRAPFLWVTVALWSLSLFYLICVMVGRLDVLHIKSHLRVPSSHKITAQSLLAAAQVGRLAKISYLQP</sequence>
<reference evidence="2" key="2">
    <citation type="submission" date="2014-06" db="EMBL/GenBank/DDBJ databases">
        <authorList>
            <person name="Aslett M."/>
            <person name="De Silva Nishadi"/>
        </authorList>
    </citation>
    <scope>NUCLEOTIDE SEQUENCE</scope>
    <source>
        <strain evidence="2">Bond</strain>
    </source>
</reference>
<dbReference type="OrthoDB" id="10254720at2759"/>
<keyword evidence="1" id="KW-1133">Transmembrane helix</keyword>
<reference evidence="2" key="1">
    <citation type="journal article" date="2014" name="Nucleic Acids Res.">
        <title>The evolutionary dynamics of variant antigen genes in Babesia reveal a history of genomic innovation underlying host-parasite interaction.</title>
        <authorList>
            <person name="Jackson A.P."/>
            <person name="Otto T.D."/>
            <person name="Darby A."/>
            <person name="Ramaprasad A."/>
            <person name="Xia D."/>
            <person name="Echaide I.E."/>
            <person name="Farber M."/>
            <person name="Gahlot S."/>
            <person name="Gamble J."/>
            <person name="Gupta D."/>
            <person name="Gupta Y."/>
            <person name="Jackson L."/>
            <person name="Malandrin L."/>
            <person name="Malas T.B."/>
            <person name="Moussa E."/>
            <person name="Nair M."/>
            <person name="Reid AJ."/>
            <person name="Sanders M."/>
            <person name="Sharma J."/>
            <person name="Tracey A."/>
            <person name="Quail M.A."/>
            <person name="Weir W."/>
            <person name="Wastling J.M."/>
            <person name="Hall N."/>
            <person name="Willadsen P."/>
            <person name="Lingelbach K."/>
            <person name="Shiels B."/>
            <person name="Tait A."/>
            <person name="Berriman M."/>
            <person name="Allred D.R."/>
            <person name="Pain A."/>
        </authorList>
    </citation>
    <scope>NUCLEOTIDE SEQUENCE</scope>
    <source>
        <strain evidence="2">Bond</strain>
    </source>
</reference>
<protein>
    <recommendedName>
        <fullName evidence="3">C3H1-type domain-containing protein</fullName>
    </recommendedName>
</protein>
<dbReference type="EMBL" id="LK054904">
    <property type="protein sequence ID" value="CDR71452.1"/>
    <property type="molecule type" value="Genomic_DNA"/>
</dbReference>
<gene>
    <name evidence="2" type="ORF">BBBOND_0001020</name>
</gene>
<name>A0A061BIX4_BABBI</name>
<keyword evidence="1" id="KW-0812">Transmembrane</keyword>
<evidence type="ECO:0000256" key="1">
    <source>
        <dbReference type="SAM" id="Phobius"/>
    </source>
</evidence>
<dbReference type="RefSeq" id="XP_012770400.1">
    <property type="nucleotide sequence ID" value="XM_012914946.1"/>
</dbReference>
<accession>A0A061BIX4</accession>
<evidence type="ECO:0000313" key="2">
    <source>
        <dbReference type="EMBL" id="CDR71452.1"/>
    </source>
</evidence>
<feature type="transmembrane region" description="Helical" evidence="1">
    <location>
        <begin position="1483"/>
        <end position="1506"/>
    </location>
</feature>